<dbReference type="CDD" id="cd06849">
    <property type="entry name" value="lipoyl_domain"/>
    <property type="match status" value="1"/>
</dbReference>
<evidence type="ECO:0000256" key="3">
    <source>
        <dbReference type="SAM" id="Phobius"/>
    </source>
</evidence>
<keyword evidence="3" id="KW-0472">Membrane</keyword>
<accession>A0ABP9V4E1</accession>
<comment type="cofactor">
    <cofactor evidence="1">
        <name>(R)-lipoate</name>
        <dbReference type="ChEBI" id="CHEBI:83088"/>
    </cofactor>
</comment>
<dbReference type="PROSITE" id="PS00189">
    <property type="entry name" value="LIPOYL"/>
    <property type="match status" value="1"/>
</dbReference>
<dbReference type="SUPFAM" id="SSF51230">
    <property type="entry name" value="Single hybrid motif"/>
    <property type="match status" value="1"/>
</dbReference>
<sequence length="200" mass="22712">MSERKKLKLEKEREKLRSLLRDPESLDKELEAYTKTRARMIRVTVFLFILYIFSLNQFGREFAALVAIPMVVILVGVAIVHADRCQLLMLQVLQEEGSSQEKGEREKLTVEKPCVADGEERVLDSAFEVVIPSFGVDDKRCTIAQWHVADGVRVKKGDTLVTIETDKVTTELEAERDGTLRHKVREGEATLVEGVIGWIE</sequence>
<comment type="caution">
    <text evidence="5">The sequence shown here is derived from an EMBL/GenBank/DDBJ whole genome shotgun (WGS) entry which is preliminary data.</text>
</comment>
<dbReference type="Proteomes" id="UP001424741">
    <property type="component" value="Unassembled WGS sequence"/>
</dbReference>
<evidence type="ECO:0000313" key="5">
    <source>
        <dbReference type="EMBL" id="GAA5497538.1"/>
    </source>
</evidence>
<dbReference type="Gene3D" id="2.40.50.100">
    <property type="match status" value="1"/>
</dbReference>
<evidence type="ECO:0000256" key="2">
    <source>
        <dbReference type="ARBA" id="ARBA00022823"/>
    </source>
</evidence>
<feature type="domain" description="Lipoyl-binding" evidence="4">
    <location>
        <begin position="126"/>
        <end position="200"/>
    </location>
</feature>
<dbReference type="InterPro" id="IPR000089">
    <property type="entry name" value="Biotin_lipoyl"/>
</dbReference>
<keyword evidence="3" id="KW-1133">Transmembrane helix</keyword>
<dbReference type="Pfam" id="PF00364">
    <property type="entry name" value="Biotin_lipoyl"/>
    <property type="match status" value="1"/>
</dbReference>
<keyword evidence="6" id="KW-1185">Reference proteome</keyword>
<dbReference type="PROSITE" id="PS50968">
    <property type="entry name" value="BIOTINYL_LIPOYL"/>
    <property type="match status" value="1"/>
</dbReference>
<evidence type="ECO:0000259" key="4">
    <source>
        <dbReference type="PROSITE" id="PS50968"/>
    </source>
</evidence>
<evidence type="ECO:0000313" key="6">
    <source>
        <dbReference type="Proteomes" id="UP001424741"/>
    </source>
</evidence>
<dbReference type="EMBL" id="BAABRL010000016">
    <property type="protein sequence ID" value="GAA5497538.1"/>
    <property type="molecule type" value="Genomic_DNA"/>
</dbReference>
<gene>
    <name evidence="5" type="ORF">Rhal01_03734</name>
</gene>
<protein>
    <recommendedName>
        <fullName evidence="4">Lipoyl-binding domain-containing protein</fullName>
    </recommendedName>
</protein>
<reference evidence="5 6" key="1">
    <citation type="submission" date="2024-02" db="EMBL/GenBank/DDBJ databases">
        <title>Rubritalea halochordaticola NBRC 107102.</title>
        <authorList>
            <person name="Ichikawa N."/>
            <person name="Katano-Makiyama Y."/>
            <person name="Hidaka K."/>
        </authorList>
    </citation>
    <scope>NUCLEOTIDE SEQUENCE [LARGE SCALE GENOMIC DNA]</scope>
    <source>
        <strain evidence="5 6">NBRC 107102</strain>
    </source>
</reference>
<feature type="transmembrane region" description="Helical" evidence="3">
    <location>
        <begin position="62"/>
        <end position="82"/>
    </location>
</feature>
<proteinExistence type="predicted"/>
<feature type="transmembrane region" description="Helical" evidence="3">
    <location>
        <begin position="40"/>
        <end position="56"/>
    </location>
</feature>
<keyword evidence="3" id="KW-0812">Transmembrane</keyword>
<dbReference type="InterPro" id="IPR011053">
    <property type="entry name" value="Single_hybrid_motif"/>
</dbReference>
<dbReference type="InterPro" id="IPR003016">
    <property type="entry name" value="2-oxoA_DH_lipoyl-BS"/>
</dbReference>
<dbReference type="RefSeq" id="WP_346190033.1">
    <property type="nucleotide sequence ID" value="NZ_BAABRL010000016.1"/>
</dbReference>
<evidence type="ECO:0000256" key="1">
    <source>
        <dbReference type="ARBA" id="ARBA00001938"/>
    </source>
</evidence>
<organism evidence="5 6">
    <name type="scientific">Rubritalea halochordaticola</name>
    <dbReference type="NCBI Taxonomy" id="714537"/>
    <lineage>
        <taxon>Bacteria</taxon>
        <taxon>Pseudomonadati</taxon>
        <taxon>Verrucomicrobiota</taxon>
        <taxon>Verrucomicrobiia</taxon>
        <taxon>Verrucomicrobiales</taxon>
        <taxon>Rubritaleaceae</taxon>
        <taxon>Rubritalea</taxon>
    </lineage>
</organism>
<name>A0ABP9V4E1_9BACT</name>
<keyword evidence="2" id="KW-0450">Lipoyl</keyword>